<feature type="signal peptide" evidence="5">
    <location>
        <begin position="1"/>
        <end position="25"/>
    </location>
</feature>
<evidence type="ECO:0000256" key="3">
    <source>
        <dbReference type="ARBA" id="ARBA00022679"/>
    </source>
</evidence>
<dbReference type="SUPFAM" id="SSF53756">
    <property type="entry name" value="UDP-Glycosyltransferase/glycogen phosphorylase"/>
    <property type="match status" value="1"/>
</dbReference>
<organism evidence="6 7">
    <name type="scientific">Acanthaster planci</name>
    <name type="common">Crown-of-thorns starfish</name>
    <dbReference type="NCBI Taxonomy" id="133434"/>
    <lineage>
        <taxon>Eukaryota</taxon>
        <taxon>Metazoa</taxon>
        <taxon>Echinodermata</taxon>
        <taxon>Eleutherozoa</taxon>
        <taxon>Asterozoa</taxon>
        <taxon>Asteroidea</taxon>
        <taxon>Valvatacea</taxon>
        <taxon>Valvatida</taxon>
        <taxon>Acanthasteridae</taxon>
        <taxon>Acanthaster</taxon>
    </lineage>
</organism>
<dbReference type="Gene3D" id="3.40.50.2000">
    <property type="entry name" value="Glycogen Phosphorylase B"/>
    <property type="match status" value="2"/>
</dbReference>
<dbReference type="KEGG" id="aplc:110984567"/>
<keyword evidence="5" id="KW-0732">Signal</keyword>
<evidence type="ECO:0000256" key="2">
    <source>
        <dbReference type="ARBA" id="ARBA00022676"/>
    </source>
</evidence>
<dbReference type="GO" id="GO:0008194">
    <property type="term" value="F:UDP-glycosyltransferase activity"/>
    <property type="evidence" value="ECO:0007669"/>
    <property type="project" value="InterPro"/>
</dbReference>
<evidence type="ECO:0000313" key="6">
    <source>
        <dbReference type="Proteomes" id="UP000694845"/>
    </source>
</evidence>
<keyword evidence="3" id="KW-0808">Transferase</keyword>
<dbReference type="OMA" id="DIMISEY"/>
<keyword evidence="2" id="KW-0328">Glycosyltransferase</keyword>
<evidence type="ECO:0000256" key="4">
    <source>
        <dbReference type="SAM" id="Phobius"/>
    </source>
</evidence>
<dbReference type="Pfam" id="PF00201">
    <property type="entry name" value="UDPGT"/>
    <property type="match status" value="1"/>
</dbReference>
<gene>
    <name evidence="7" type="primary">LOC110984567</name>
</gene>
<proteinExistence type="inferred from homology"/>
<keyword evidence="4" id="KW-1133">Transmembrane helix</keyword>
<dbReference type="OrthoDB" id="5835829at2759"/>
<feature type="transmembrane region" description="Helical" evidence="4">
    <location>
        <begin position="503"/>
        <end position="523"/>
    </location>
</feature>
<dbReference type="InterPro" id="IPR002213">
    <property type="entry name" value="UDP_glucos_trans"/>
</dbReference>
<keyword evidence="4" id="KW-0472">Membrane</keyword>
<dbReference type="InterPro" id="IPR050271">
    <property type="entry name" value="UDP-glycosyltransferase"/>
</dbReference>
<keyword evidence="4" id="KW-0812">Transmembrane</keyword>
<comment type="similarity">
    <text evidence="1">Belongs to the UDP-glycosyltransferase family.</text>
</comment>
<evidence type="ECO:0000313" key="7">
    <source>
        <dbReference type="RefSeq" id="XP_022100574.1"/>
    </source>
</evidence>
<dbReference type="PANTHER" id="PTHR48043:SF145">
    <property type="entry name" value="FI06409P-RELATED"/>
    <property type="match status" value="1"/>
</dbReference>
<protein>
    <submittedName>
        <fullName evidence="7">UDP-glucuronosyltransferase 2C1-like</fullName>
    </submittedName>
</protein>
<feature type="chain" id="PRO_5034191757" evidence="5">
    <location>
        <begin position="26"/>
        <end position="534"/>
    </location>
</feature>
<accession>A0A8B7Z4L4</accession>
<sequence length="534" mass="59761">MMGICNCVIFGFWSLFWLSFEDAQGSRILILNPEGFSSHFRGSISIGKALARRGHHVTAGAMKVLLDDVGGEKQDIPPNMELLPMQFSLSHETLSRTIDKYVRSTLRGYAPNEVIDELPPTIHPDEDKYTIFNLCEVKCSDVLEDDKLLSRLRAAKYDIIVGDTVYLCHPLLSQILSVPFIHIGLTTMVPSQHDIFAGNPVNPAYVPERTTELTDTMTFRQRLKNTAMYQIMKYLYNKYVLQLYQNVQLSSNVKPDMTFRQLMSTAEMWIFSSNFLIDFPRPLPSHVVFVGGVLTGPPKPLIQELDVFANNSGDAGIIVVAMGTLISSQLTAQQAEAIATSLSLLPQKVVWAFVGSVPSSVGDNILIRQKIPQNDLLAHPKVRAFVSHGGINSCHESIYHGVPVVCMPVFGDQGDNCVRLQAKGMAIIVDIKNLLNTTLYDAITKIIQNTRYKETALHMSQIVKDRVSGMSPVDEIAYWIEYAIKHGTEHLKPRALQLSVIEYYMLDVLAIHAVFVIVILLCIKYTCCTRKKQL</sequence>
<keyword evidence="6" id="KW-1185">Reference proteome</keyword>
<name>A0A8B7Z4L4_ACAPL</name>
<dbReference type="AlphaFoldDB" id="A0A8B7Z4L4"/>
<dbReference type="GeneID" id="110984567"/>
<dbReference type="RefSeq" id="XP_022100574.1">
    <property type="nucleotide sequence ID" value="XM_022244882.1"/>
</dbReference>
<dbReference type="CDD" id="cd03784">
    <property type="entry name" value="GT1_Gtf-like"/>
    <property type="match status" value="1"/>
</dbReference>
<dbReference type="FunFam" id="3.40.50.2000:FF:000021">
    <property type="entry name" value="UDP-glucuronosyltransferase"/>
    <property type="match status" value="1"/>
</dbReference>
<evidence type="ECO:0000256" key="5">
    <source>
        <dbReference type="SAM" id="SignalP"/>
    </source>
</evidence>
<reference evidence="7" key="1">
    <citation type="submission" date="2025-08" db="UniProtKB">
        <authorList>
            <consortium name="RefSeq"/>
        </authorList>
    </citation>
    <scope>IDENTIFICATION</scope>
</reference>
<evidence type="ECO:0000256" key="1">
    <source>
        <dbReference type="ARBA" id="ARBA00009995"/>
    </source>
</evidence>
<dbReference type="PANTHER" id="PTHR48043">
    <property type="entry name" value="EG:EG0003.4 PROTEIN-RELATED"/>
    <property type="match status" value="1"/>
</dbReference>
<dbReference type="Proteomes" id="UP000694845">
    <property type="component" value="Unplaced"/>
</dbReference>